<evidence type="ECO:0000256" key="7">
    <source>
        <dbReference type="SAM" id="MobiDB-lite"/>
    </source>
</evidence>
<dbReference type="InterPro" id="IPR001107">
    <property type="entry name" value="Band_7"/>
</dbReference>
<dbReference type="EMBL" id="JABAIM010000002">
    <property type="protein sequence ID" value="NLR75397.1"/>
    <property type="molecule type" value="Genomic_DNA"/>
</dbReference>
<feature type="region of interest" description="Disordered" evidence="7">
    <location>
        <begin position="359"/>
        <end position="391"/>
    </location>
</feature>
<evidence type="ECO:0000256" key="1">
    <source>
        <dbReference type="ARBA" id="ARBA00004167"/>
    </source>
</evidence>
<comment type="similarity">
    <text evidence="2 6">Belongs to the band 7/mec-2 family. HflK subfamily.</text>
</comment>
<dbReference type="SMART" id="SM00244">
    <property type="entry name" value="PHB"/>
    <property type="match status" value="1"/>
</dbReference>
<keyword evidence="3 6" id="KW-0812">Transmembrane</keyword>
<dbReference type="InterPro" id="IPR036013">
    <property type="entry name" value="Band_7/SPFH_dom_sf"/>
</dbReference>
<evidence type="ECO:0000256" key="3">
    <source>
        <dbReference type="ARBA" id="ARBA00022692"/>
    </source>
</evidence>
<keyword evidence="9" id="KW-0378">Hydrolase</keyword>
<gene>
    <name evidence="9" type="primary">hflK</name>
    <name evidence="9" type="ORF">HF682_09520</name>
</gene>
<dbReference type="CDD" id="cd03404">
    <property type="entry name" value="SPFH_HflK"/>
    <property type="match status" value="1"/>
</dbReference>
<keyword evidence="9" id="KW-0645">Protease</keyword>
<dbReference type="Gene3D" id="3.30.479.30">
    <property type="entry name" value="Band 7 domain"/>
    <property type="match status" value="1"/>
</dbReference>
<comment type="subcellular location">
    <subcellularLocation>
        <location evidence="1">Membrane</location>
        <topology evidence="1">Single-pass membrane protein</topology>
    </subcellularLocation>
</comment>
<keyword evidence="4 6" id="KW-1133">Transmembrane helix</keyword>
<feature type="transmembrane region" description="Helical" evidence="6">
    <location>
        <begin position="50"/>
        <end position="73"/>
    </location>
</feature>
<protein>
    <recommendedName>
        <fullName evidence="6">Protein HflK</fullName>
    </recommendedName>
</protein>
<dbReference type="Pfam" id="PF12221">
    <property type="entry name" value="HflK_N"/>
    <property type="match status" value="1"/>
</dbReference>
<keyword evidence="10" id="KW-1185">Reference proteome</keyword>
<evidence type="ECO:0000313" key="10">
    <source>
        <dbReference type="Proteomes" id="UP000587991"/>
    </source>
</evidence>
<dbReference type="InterPro" id="IPR010201">
    <property type="entry name" value="HflK"/>
</dbReference>
<organism evidence="9 10">
    <name type="scientific">Leeia aquatica</name>
    <dbReference type="NCBI Taxonomy" id="2725557"/>
    <lineage>
        <taxon>Bacteria</taxon>
        <taxon>Pseudomonadati</taxon>
        <taxon>Pseudomonadota</taxon>
        <taxon>Betaproteobacteria</taxon>
        <taxon>Neisseriales</taxon>
        <taxon>Leeiaceae</taxon>
        <taxon>Leeia</taxon>
    </lineage>
</organism>
<dbReference type="InterPro" id="IPR050710">
    <property type="entry name" value="Band7/mec-2_domain"/>
</dbReference>
<dbReference type="Proteomes" id="UP000587991">
    <property type="component" value="Unassembled WGS sequence"/>
</dbReference>
<feature type="domain" description="Band 7" evidence="8">
    <location>
        <begin position="68"/>
        <end position="246"/>
    </location>
</feature>
<comment type="function">
    <text evidence="6">HflC and HflK could encode or regulate a protease.</text>
</comment>
<name>A0A847S8U1_9NEIS</name>
<dbReference type="GO" id="GO:0008233">
    <property type="term" value="F:peptidase activity"/>
    <property type="evidence" value="ECO:0007669"/>
    <property type="project" value="UniProtKB-KW"/>
</dbReference>
<dbReference type="SUPFAM" id="SSF117892">
    <property type="entry name" value="Band 7/SPFH domain"/>
    <property type="match status" value="1"/>
</dbReference>
<evidence type="ECO:0000259" key="8">
    <source>
        <dbReference type="SMART" id="SM00244"/>
    </source>
</evidence>
<evidence type="ECO:0000256" key="4">
    <source>
        <dbReference type="ARBA" id="ARBA00022989"/>
    </source>
</evidence>
<comment type="subunit">
    <text evidence="6">HflC and HflK may interact to form a multimeric complex.</text>
</comment>
<dbReference type="PANTHER" id="PTHR43327">
    <property type="entry name" value="STOMATIN-LIKE PROTEIN 2, MITOCHONDRIAL"/>
    <property type="match status" value="1"/>
</dbReference>
<dbReference type="GO" id="GO:0006508">
    <property type="term" value="P:proteolysis"/>
    <property type="evidence" value="ECO:0007669"/>
    <property type="project" value="UniProtKB-KW"/>
</dbReference>
<accession>A0A847S8U1</accession>
<sequence>MSDSQWGNRGQNGPPDLDELFRRLNARIAGMFGGGKGAGPGGNGSGNAGAAGGAGLIIGVLATLWLASGFYVVDARERGVVLRFGKYHELTREGLNWHLPFPMETVEKVNLTEVRSVEIGYKGDTKNKAPEEAQMVTQDQNIIDVQLSIQYDIEDPVKFKFQNMMDGNRSESEVVKQVGEAAIREVVGRNKVDAVLNEGRLRIAADVKATVQEVLKRYQTGIRITQVNISNVQAPQQVLDAFDDATKAVQDREQRKSLGEAYRSKVVPEAEGEAAKLLAEAKGDRDAVIDRAKGDVARFMRVLPEYAKAPAVTRQRLYLDMMQQVLSNTSKVLVDQRNGGQMLYLPLDKMMNTATAPAATPVEPARTVVTPAAPAQDAARPDAGQPLREGR</sequence>
<keyword evidence="5 6" id="KW-0472">Membrane</keyword>
<evidence type="ECO:0000313" key="9">
    <source>
        <dbReference type="EMBL" id="NLR75397.1"/>
    </source>
</evidence>
<dbReference type="GO" id="GO:0016020">
    <property type="term" value="C:membrane"/>
    <property type="evidence" value="ECO:0007669"/>
    <property type="project" value="UniProtKB-SubCell"/>
</dbReference>
<dbReference type="PANTHER" id="PTHR43327:SF2">
    <property type="entry name" value="MODULATOR OF FTSH PROTEASE HFLK"/>
    <property type="match status" value="1"/>
</dbReference>
<evidence type="ECO:0000256" key="5">
    <source>
        <dbReference type="ARBA" id="ARBA00023136"/>
    </source>
</evidence>
<dbReference type="RefSeq" id="WP_168877069.1">
    <property type="nucleotide sequence ID" value="NZ_JABAIM010000002.1"/>
</dbReference>
<proteinExistence type="inferred from homology"/>
<evidence type="ECO:0000256" key="2">
    <source>
        <dbReference type="ARBA" id="ARBA00006971"/>
    </source>
</evidence>
<dbReference type="NCBIfam" id="TIGR01933">
    <property type="entry name" value="hflK"/>
    <property type="match status" value="1"/>
</dbReference>
<evidence type="ECO:0000256" key="6">
    <source>
        <dbReference type="RuleBase" id="RU364113"/>
    </source>
</evidence>
<dbReference type="Pfam" id="PF01145">
    <property type="entry name" value="Band_7"/>
    <property type="match status" value="1"/>
</dbReference>
<comment type="caution">
    <text evidence="9">The sequence shown here is derived from an EMBL/GenBank/DDBJ whole genome shotgun (WGS) entry which is preliminary data.</text>
</comment>
<dbReference type="InterPro" id="IPR020980">
    <property type="entry name" value="Membrane_HflK_N"/>
</dbReference>
<reference evidence="9 10" key="1">
    <citation type="submission" date="2020-04" db="EMBL/GenBank/DDBJ databases">
        <title>Draft genome of Leeia sp. IMCC25680.</title>
        <authorList>
            <person name="Song J."/>
            <person name="Cho J.-C."/>
        </authorList>
    </citation>
    <scope>NUCLEOTIDE SEQUENCE [LARGE SCALE GENOMIC DNA]</scope>
    <source>
        <strain evidence="9 10">IMCC25680</strain>
    </source>
</reference>
<dbReference type="AlphaFoldDB" id="A0A847S8U1"/>